<dbReference type="Pfam" id="PF12762">
    <property type="entry name" value="DDE_Tnp_IS1595"/>
    <property type="match status" value="1"/>
</dbReference>
<accession>A0A0C2MHM7</accession>
<organism evidence="2 3">
    <name type="scientific">Thelohanellus kitauei</name>
    <name type="common">Myxosporean</name>
    <dbReference type="NCBI Taxonomy" id="669202"/>
    <lineage>
        <taxon>Eukaryota</taxon>
        <taxon>Metazoa</taxon>
        <taxon>Cnidaria</taxon>
        <taxon>Myxozoa</taxon>
        <taxon>Myxosporea</taxon>
        <taxon>Bivalvulida</taxon>
        <taxon>Platysporina</taxon>
        <taxon>Myxobolidae</taxon>
        <taxon>Thelohanellus</taxon>
    </lineage>
</organism>
<dbReference type="InterPro" id="IPR024445">
    <property type="entry name" value="Tnp_ISXO2-like"/>
</dbReference>
<dbReference type="OrthoDB" id="6508542at2759"/>
<proteinExistence type="predicted"/>
<dbReference type="PANTHER" id="PTHR47163:SF3">
    <property type="entry name" value="PROTEIN CBG18017"/>
    <property type="match status" value="1"/>
</dbReference>
<dbReference type="EMBL" id="JWZT01004567">
    <property type="protein sequence ID" value="KII63844.1"/>
    <property type="molecule type" value="Genomic_DNA"/>
</dbReference>
<dbReference type="Proteomes" id="UP000031668">
    <property type="component" value="Unassembled WGS sequence"/>
</dbReference>
<dbReference type="OMA" id="WRYLKEV"/>
<protein>
    <recommendedName>
        <fullName evidence="1">ISXO2-like transposase domain-containing protein</fullName>
    </recommendedName>
</protein>
<dbReference type="PROSITE" id="PS51257">
    <property type="entry name" value="PROKAR_LIPOPROTEIN"/>
    <property type="match status" value="1"/>
</dbReference>
<keyword evidence="3" id="KW-1185">Reference proteome</keyword>
<dbReference type="InterPro" id="IPR053164">
    <property type="entry name" value="IS1016-like_transposase"/>
</dbReference>
<dbReference type="AlphaFoldDB" id="A0A0C2MHM7"/>
<feature type="domain" description="ISXO2-like transposase" evidence="1">
    <location>
        <begin position="3"/>
        <end position="75"/>
    </location>
</feature>
<gene>
    <name evidence="2" type="ORF">RF11_14246</name>
</gene>
<evidence type="ECO:0000259" key="1">
    <source>
        <dbReference type="Pfam" id="PF12762"/>
    </source>
</evidence>
<name>A0A0C2MHM7_THEKT</name>
<sequence length="101" mass="11555">MVLVEDRTAQTLHAVISSCAEPGTTIMTDCWGGYNGLDHLGYIHQRVNHRNKFVSPDDRNVYTQNIEVTWRYLKEVTSTTSEDDDLRILKIAVYVPDKISQ</sequence>
<dbReference type="PANTHER" id="PTHR47163">
    <property type="entry name" value="DDE_TNP_IS1595 DOMAIN-CONTAINING PROTEIN"/>
    <property type="match status" value="1"/>
</dbReference>
<evidence type="ECO:0000313" key="2">
    <source>
        <dbReference type="EMBL" id="KII63844.1"/>
    </source>
</evidence>
<reference evidence="2 3" key="1">
    <citation type="journal article" date="2014" name="Genome Biol. Evol.">
        <title>The genome of the myxosporean Thelohanellus kitauei shows adaptations to nutrient acquisition within its fish host.</title>
        <authorList>
            <person name="Yang Y."/>
            <person name="Xiong J."/>
            <person name="Zhou Z."/>
            <person name="Huo F."/>
            <person name="Miao W."/>
            <person name="Ran C."/>
            <person name="Liu Y."/>
            <person name="Zhang J."/>
            <person name="Feng J."/>
            <person name="Wang M."/>
            <person name="Wang M."/>
            <person name="Wang L."/>
            <person name="Yao B."/>
        </authorList>
    </citation>
    <scope>NUCLEOTIDE SEQUENCE [LARGE SCALE GENOMIC DNA]</scope>
    <source>
        <strain evidence="2">Wuqing</strain>
    </source>
</reference>
<evidence type="ECO:0000313" key="3">
    <source>
        <dbReference type="Proteomes" id="UP000031668"/>
    </source>
</evidence>
<comment type="caution">
    <text evidence="2">The sequence shown here is derived from an EMBL/GenBank/DDBJ whole genome shotgun (WGS) entry which is preliminary data.</text>
</comment>